<dbReference type="WBParaSite" id="NBR_0001333701-mRNA-1">
    <property type="protein sequence ID" value="NBR_0001333701-mRNA-1"/>
    <property type="gene ID" value="NBR_0001333701"/>
</dbReference>
<evidence type="ECO:0000313" key="4">
    <source>
        <dbReference type="WBParaSite" id="NBR_0001333701-mRNA-1"/>
    </source>
</evidence>
<protein>
    <submittedName>
        <fullName evidence="2 4">Uncharacterized protein</fullName>
    </submittedName>
</protein>
<accession>A0A0N4YAC9</accession>
<dbReference type="Proteomes" id="UP000271162">
    <property type="component" value="Unassembled WGS sequence"/>
</dbReference>
<evidence type="ECO:0000313" key="3">
    <source>
        <dbReference type="Proteomes" id="UP000271162"/>
    </source>
</evidence>
<organism evidence="4">
    <name type="scientific">Nippostrongylus brasiliensis</name>
    <name type="common">Rat hookworm</name>
    <dbReference type="NCBI Taxonomy" id="27835"/>
    <lineage>
        <taxon>Eukaryota</taxon>
        <taxon>Metazoa</taxon>
        <taxon>Ecdysozoa</taxon>
        <taxon>Nematoda</taxon>
        <taxon>Chromadorea</taxon>
        <taxon>Rhabditida</taxon>
        <taxon>Rhabditina</taxon>
        <taxon>Rhabditomorpha</taxon>
        <taxon>Strongyloidea</taxon>
        <taxon>Heligmosomidae</taxon>
        <taxon>Nippostrongylus</taxon>
    </lineage>
</organism>
<reference evidence="4" key="1">
    <citation type="submission" date="2017-02" db="UniProtKB">
        <authorList>
            <consortium name="WormBaseParasite"/>
        </authorList>
    </citation>
    <scope>IDENTIFICATION</scope>
</reference>
<evidence type="ECO:0000313" key="2">
    <source>
        <dbReference type="EMBL" id="VDL76927.1"/>
    </source>
</evidence>
<keyword evidence="3" id="KW-1185">Reference proteome</keyword>
<feature type="region of interest" description="Disordered" evidence="1">
    <location>
        <begin position="17"/>
        <end position="40"/>
    </location>
</feature>
<reference evidence="2 3" key="2">
    <citation type="submission" date="2018-11" db="EMBL/GenBank/DDBJ databases">
        <authorList>
            <consortium name="Pathogen Informatics"/>
        </authorList>
    </citation>
    <scope>NUCLEOTIDE SEQUENCE [LARGE SCALE GENOMIC DNA]</scope>
</reference>
<proteinExistence type="predicted"/>
<sequence length="84" mass="9409">MAFPKNDSYLRPRRRGADWLGYDDDESSAGGDSSGGWLKEWPAARRCRPRDTVADEEMPVTRLSTLDMPVRGIASCPAESRHDL</sequence>
<name>A0A0N4YAC9_NIPBR</name>
<dbReference type="EMBL" id="UYSL01021010">
    <property type="protein sequence ID" value="VDL76927.1"/>
    <property type="molecule type" value="Genomic_DNA"/>
</dbReference>
<evidence type="ECO:0000256" key="1">
    <source>
        <dbReference type="SAM" id="MobiDB-lite"/>
    </source>
</evidence>
<dbReference type="AlphaFoldDB" id="A0A0N4YAC9"/>
<gene>
    <name evidence="2" type="ORF">NBR_LOCUS13338</name>
</gene>